<reference evidence="2" key="1">
    <citation type="submission" date="2023-03" db="EMBL/GenBank/DDBJ databases">
        <authorList>
            <person name="Cleenwerck I."/>
        </authorList>
    </citation>
    <scope>NUCLEOTIDE SEQUENCE</scope>
    <source>
        <strain evidence="2">LMG 32879</strain>
    </source>
</reference>
<feature type="compositionally biased region" description="Basic and acidic residues" evidence="1">
    <location>
        <begin position="12"/>
        <end position="24"/>
    </location>
</feature>
<evidence type="ECO:0000313" key="3">
    <source>
        <dbReference type="Proteomes" id="UP001176960"/>
    </source>
</evidence>
<dbReference type="AlphaFoldDB" id="A0AA35Y2T0"/>
<dbReference type="RefSeq" id="WP_289843450.1">
    <property type="nucleotide sequence ID" value="NZ_CATKSH010000002.1"/>
</dbReference>
<organism evidence="2 3">
    <name type="scientific">Brytella acorum</name>
    <dbReference type="NCBI Taxonomy" id="2959299"/>
    <lineage>
        <taxon>Bacteria</taxon>
        <taxon>Pseudomonadati</taxon>
        <taxon>Pseudomonadota</taxon>
        <taxon>Alphaproteobacteria</taxon>
        <taxon>Acetobacterales</taxon>
        <taxon>Acetobacteraceae</taxon>
        <taxon>Brytella</taxon>
    </lineage>
</organism>
<evidence type="ECO:0000313" key="2">
    <source>
        <dbReference type="EMBL" id="CAI9119570.1"/>
    </source>
</evidence>
<accession>A0AA35Y2T0</accession>
<keyword evidence="3" id="KW-1185">Reference proteome</keyword>
<name>A0AA35Y2T0_9PROT</name>
<protein>
    <submittedName>
        <fullName evidence="2">Uncharacterized protein</fullName>
    </submittedName>
</protein>
<gene>
    <name evidence="2" type="ORF">LMG32879_000387</name>
</gene>
<dbReference type="EMBL" id="CATKSH010000002">
    <property type="protein sequence ID" value="CAI9119570.1"/>
    <property type="molecule type" value="Genomic_DNA"/>
</dbReference>
<evidence type="ECO:0000256" key="1">
    <source>
        <dbReference type="SAM" id="MobiDB-lite"/>
    </source>
</evidence>
<sequence>MTPNQEAMAAERQLRAAAESRGDAEAVHFHDRNLARLMERERDALVATPRVLRPAR</sequence>
<feature type="region of interest" description="Disordered" evidence="1">
    <location>
        <begin position="1"/>
        <end position="24"/>
    </location>
</feature>
<feature type="compositionally biased region" description="Low complexity" evidence="1">
    <location>
        <begin position="1"/>
        <end position="11"/>
    </location>
</feature>
<dbReference type="Proteomes" id="UP001176960">
    <property type="component" value="Unassembled WGS sequence"/>
</dbReference>
<proteinExistence type="predicted"/>
<comment type="caution">
    <text evidence="2">The sequence shown here is derived from an EMBL/GenBank/DDBJ whole genome shotgun (WGS) entry which is preliminary data.</text>
</comment>